<evidence type="ECO:0000313" key="2">
    <source>
        <dbReference type="EMBL" id="KAE9016060.1"/>
    </source>
</evidence>
<feature type="compositionally biased region" description="Polar residues" evidence="1">
    <location>
        <begin position="1"/>
        <end position="10"/>
    </location>
</feature>
<organism evidence="2 6">
    <name type="scientific">Phytophthora fragariae</name>
    <dbReference type="NCBI Taxonomy" id="53985"/>
    <lineage>
        <taxon>Eukaryota</taxon>
        <taxon>Sar</taxon>
        <taxon>Stramenopiles</taxon>
        <taxon>Oomycota</taxon>
        <taxon>Peronosporomycetes</taxon>
        <taxon>Peronosporales</taxon>
        <taxon>Peronosporaceae</taxon>
        <taxon>Phytophthora</taxon>
    </lineage>
</organism>
<accession>A0A6A3LBQ3</accession>
<dbReference type="Proteomes" id="UP000460718">
    <property type="component" value="Unassembled WGS sequence"/>
</dbReference>
<dbReference type="Proteomes" id="UP000476176">
    <property type="component" value="Unassembled WGS sequence"/>
</dbReference>
<proteinExistence type="predicted"/>
<dbReference type="EMBL" id="QXFY01000233">
    <property type="protein sequence ID" value="KAE9351165.1"/>
    <property type="molecule type" value="Genomic_DNA"/>
</dbReference>
<protein>
    <submittedName>
        <fullName evidence="2">Uncharacterized protein</fullName>
    </submittedName>
</protein>
<evidence type="ECO:0000313" key="4">
    <source>
        <dbReference type="EMBL" id="KAE9239014.1"/>
    </source>
</evidence>
<gene>
    <name evidence="4" type="ORF">PF004_g8152</name>
    <name evidence="5" type="ORF">PF008_g6085</name>
    <name evidence="3" type="ORF">PF010_g2933</name>
    <name evidence="2" type="ORF">PF011_g7343</name>
</gene>
<dbReference type="EMBL" id="QXGC01000373">
    <property type="protein sequence ID" value="KAE9239014.1"/>
    <property type="molecule type" value="Genomic_DNA"/>
</dbReference>
<dbReference type="EMBL" id="QXFX01000085">
    <property type="protein sequence ID" value="KAE9133164.1"/>
    <property type="molecule type" value="Genomic_DNA"/>
</dbReference>
<name>A0A6A3LBQ3_9STRA</name>
<dbReference type="Proteomes" id="UP000488956">
    <property type="component" value="Unassembled WGS sequence"/>
</dbReference>
<evidence type="ECO:0000313" key="8">
    <source>
        <dbReference type="Proteomes" id="UP000486351"/>
    </source>
</evidence>
<reference evidence="6 7" key="1">
    <citation type="submission" date="2018-09" db="EMBL/GenBank/DDBJ databases">
        <title>Genomic investigation of the strawberry pathogen Phytophthora fragariae indicates pathogenicity is determined by transcriptional variation in three key races.</title>
        <authorList>
            <person name="Adams T.M."/>
            <person name="Armitage A.D."/>
            <person name="Sobczyk M.K."/>
            <person name="Bates H.J."/>
            <person name="Dunwell J.M."/>
            <person name="Nellist C.F."/>
            <person name="Harrison R.J."/>
        </authorList>
    </citation>
    <scope>NUCLEOTIDE SEQUENCE [LARGE SCALE GENOMIC DNA]</scope>
    <source>
        <strain evidence="4 7">BC-23</strain>
        <strain evidence="5 8">NOV-77</strain>
        <strain evidence="3 9">ONT-3</strain>
        <strain evidence="2 6">SCRP245</strain>
    </source>
</reference>
<evidence type="ECO:0000313" key="7">
    <source>
        <dbReference type="Proteomes" id="UP000476176"/>
    </source>
</evidence>
<evidence type="ECO:0000313" key="6">
    <source>
        <dbReference type="Proteomes" id="UP000460718"/>
    </source>
</evidence>
<dbReference type="AlphaFoldDB" id="A0A6A3LBQ3"/>
<sequence length="58" mass="6413">MSSYRSSPTCTCRRKPSSTSRPWSRCFLLLMGSGKCSSEVHCSGRQANLNTQLQMAPT</sequence>
<evidence type="ECO:0000313" key="9">
    <source>
        <dbReference type="Proteomes" id="UP000488956"/>
    </source>
</evidence>
<evidence type="ECO:0000313" key="3">
    <source>
        <dbReference type="EMBL" id="KAE9133164.1"/>
    </source>
</evidence>
<evidence type="ECO:0000313" key="5">
    <source>
        <dbReference type="EMBL" id="KAE9351165.1"/>
    </source>
</evidence>
<dbReference type="Proteomes" id="UP000486351">
    <property type="component" value="Unassembled WGS sequence"/>
</dbReference>
<comment type="caution">
    <text evidence="2">The sequence shown here is derived from an EMBL/GenBank/DDBJ whole genome shotgun (WGS) entry which is preliminary data.</text>
</comment>
<feature type="region of interest" description="Disordered" evidence="1">
    <location>
        <begin position="1"/>
        <end position="21"/>
    </location>
</feature>
<evidence type="ECO:0000256" key="1">
    <source>
        <dbReference type="SAM" id="MobiDB-lite"/>
    </source>
</evidence>
<dbReference type="EMBL" id="QXFW01000325">
    <property type="protein sequence ID" value="KAE9016060.1"/>
    <property type="molecule type" value="Genomic_DNA"/>
</dbReference>